<gene>
    <name evidence="4" type="ORF">EBM89_20840</name>
</gene>
<feature type="modified residue" description="Phosphohistidine" evidence="1">
    <location>
        <position position="47"/>
    </location>
</feature>
<proteinExistence type="predicted"/>
<dbReference type="PANTHER" id="PTHR43395:SF1">
    <property type="entry name" value="CHEMOTAXIS PROTEIN CHEA"/>
    <property type="match status" value="1"/>
</dbReference>
<dbReference type="PANTHER" id="PTHR43395">
    <property type="entry name" value="SENSOR HISTIDINE KINASE CHEA"/>
    <property type="match status" value="1"/>
</dbReference>
<evidence type="ECO:0000259" key="3">
    <source>
        <dbReference type="PROSITE" id="PS50894"/>
    </source>
</evidence>
<dbReference type="InterPro" id="IPR008207">
    <property type="entry name" value="Sig_transdc_His_kin_Hpt_dom"/>
</dbReference>
<comment type="caution">
    <text evidence="4">The sequence shown here is derived from an EMBL/GenBank/DDBJ whole genome shotgun (WGS) entry which is preliminary data.</text>
</comment>
<dbReference type="Pfam" id="PF01627">
    <property type="entry name" value="Hpt"/>
    <property type="match status" value="1"/>
</dbReference>
<dbReference type="Gene3D" id="1.20.120.160">
    <property type="entry name" value="HPT domain"/>
    <property type="match status" value="1"/>
</dbReference>
<feature type="region of interest" description="Disordered" evidence="2">
    <location>
        <begin position="129"/>
        <end position="162"/>
    </location>
</feature>
<dbReference type="SMART" id="SM00073">
    <property type="entry name" value="HPT"/>
    <property type="match status" value="1"/>
</dbReference>
<evidence type="ECO:0000256" key="2">
    <source>
        <dbReference type="SAM" id="MobiDB-lite"/>
    </source>
</evidence>
<feature type="non-terminal residue" evidence="4">
    <location>
        <position position="162"/>
    </location>
</feature>
<protein>
    <submittedName>
        <fullName evidence="4">Chemotaxis protein CheA</fullName>
    </submittedName>
</protein>
<dbReference type="GO" id="GO:0000160">
    <property type="term" value="P:phosphorelay signal transduction system"/>
    <property type="evidence" value="ECO:0007669"/>
    <property type="project" value="InterPro"/>
</dbReference>
<keyword evidence="5" id="KW-1185">Reference proteome</keyword>
<feature type="domain" description="HPt" evidence="3">
    <location>
        <begin position="1"/>
        <end position="104"/>
    </location>
</feature>
<dbReference type="AlphaFoldDB" id="A0A3M2IKY2"/>
<name>A0A3M2IKY2_9CELL</name>
<keyword evidence="1" id="KW-0597">Phosphoprotein</keyword>
<organism evidence="4 5">
    <name type="scientific">Cellulomonas triticagri</name>
    <dbReference type="NCBI Taxonomy" id="2483352"/>
    <lineage>
        <taxon>Bacteria</taxon>
        <taxon>Bacillati</taxon>
        <taxon>Actinomycetota</taxon>
        <taxon>Actinomycetes</taxon>
        <taxon>Micrococcales</taxon>
        <taxon>Cellulomonadaceae</taxon>
        <taxon>Cellulomonas</taxon>
    </lineage>
</organism>
<dbReference type="InterPro" id="IPR051315">
    <property type="entry name" value="Bact_Chemotaxis_CheA"/>
</dbReference>
<dbReference type="InterPro" id="IPR036641">
    <property type="entry name" value="HPT_dom_sf"/>
</dbReference>
<evidence type="ECO:0000313" key="4">
    <source>
        <dbReference type="EMBL" id="RMI00310.1"/>
    </source>
</evidence>
<sequence length="162" mass="17311">MEDMDEIVREFLVESHENLDQLDQDLVALESEPGSRSLISSVFRTIHTIKGTSGFLAFSRLERVAHAGENLLVELRDGRRSMDQPTTDVLLRLVDTIREILRAVEVQGGEGGVEIDAVIAAIEAVQATDGSAPAAPAEAPAAPEPVAEPAAPVAEVPTPRVP</sequence>
<dbReference type="CDD" id="cd00088">
    <property type="entry name" value="HPT"/>
    <property type="match status" value="1"/>
</dbReference>
<reference evidence="4 5" key="1">
    <citation type="submission" date="2018-10" db="EMBL/GenBank/DDBJ databases">
        <title>Isolation, diversity and antifungal activity of actinobacteria from wheat.</title>
        <authorList>
            <person name="Han C."/>
        </authorList>
    </citation>
    <scope>NUCLEOTIDE SEQUENCE [LARGE SCALE GENOMIC DNA]</scope>
    <source>
        <strain evidence="4 5">NEAU-YY56</strain>
    </source>
</reference>
<dbReference type="SUPFAM" id="SSF47226">
    <property type="entry name" value="Histidine-containing phosphotransfer domain, HPT domain"/>
    <property type="match status" value="1"/>
</dbReference>
<dbReference type="Proteomes" id="UP000269289">
    <property type="component" value="Unassembled WGS sequence"/>
</dbReference>
<evidence type="ECO:0000256" key="1">
    <source>
        <dbReference type="PROSITE-ProRule" id="PRU00110"/>
    </source>
</evidence>
<dbReference type="EMBL" id="RFFI01000276">
    <property type="protein sequence ID" value="RMI00310.1"/>
    <property type="molecule type" value="Genomic_DNA"/>
</dbReference>
<accession>A0A3M2IKY2</accession>
<evidence type="ECO:0000313" key="5">
    <source>
        <dbReference type="Proteomes" id="UP000269289"/>
    </source>
</evidence>
<dbReference type="PROSITE" id="PS50894">
    <property type="entry name" value="HPT"/>
    <property type="match status" value="1"/>
</dbReference>